<proteinExistence type="predicted"/>
<dbReference type="Pfam" id="PF08668">
    <property type="entry name" value="HDOD"/>
    <property type="match status" value="1"/>
</dbReference>
<evidence type="ECO:0000259" key="1">
    <source>
        <dbReference type="PROSITE" id="PS51833"/>
    </source>
</evidence>
<comment type="caution">
    <text evidence="2">The sequence shown here is derived from an EMBL/GenBank/DDBJ whole genome shotgun (WGS) entry which is preliminary data.</text>
</comment>
<dbReference type="Proteomes" id="UP000029868">
    <property type="component" value="Unassembled WGS sequence"/>
</dbReference>
<protein>
    <submittedName>
        <fullName evidence="2">Putative signal transduction protein</fullName>
    </submittedName>
</protein>
<dbReference type="PROSITE" id="PS51833">
    <property type="entry name" value="HDOD"/>
    <property type="match status" value="1"/>
</dbReference>
<dbReference type="AlphaFoldDB" id="A0A099KXN5"/>
<dbReference type="PANTHER" id="PTHR33525:SF6">
    <property type="entry name" value="HDOD DOMAIN-CONTAINING PROTEIN"/>
    <property type="match status" value="1"/>
</dbReference>
<gene>
    <name evidence="2" type="ORF">GAB14E_2179</name>
</gene>
<evidence type="ECO:0000313" key="3">
    <source>
        <dbReference type="Proteomes" id="UP000029868"/>
    </source>
</evidence>
<dbReference type="EMBL" id="JQEC01000016">
    <property type="protein sequence ID" value="KGJ94945.1"/>
    <property type="molecule type" value="Genomic_DNA"/>
</dbReference>
<sequence>MLIVDQSVLDDIGRGFSVPAQPKLLLELLKLMADTNPDINAISKAISKDIAVSAAILKTINSPLYGLGRTVTDIKMSVNYIGIYGVVMLVTGSLLKKSFDPKSCSIDLEDFWQITSDIASAAMLIGQRYKPQIVNDKFFSLGLFHACGVPVMAMKYDDYQELLDKALTSPELALTAVEEQHYSVNHATIGYYVASSWRLPKDVCQIILQHHERDFLNVLNGTQGQDLFAVLKLSEQLISLKHSDCASADWPYVQEKVCKILAIDEDTLEILVTEFTDSQ</sequence>
<dbReference type="RefSeq" id="WP_033081961.1">
    <property type="nucleotide sequence ID" value="NZ_JQEC01000016.1"/>
</dbReference>
<dbReference type="Gene3D" id="1.10.3210.10">
    <property type="entry name" value="Hypothetical protein af1432"/>
    <property type="match status" value="1"/>
</dbReference>
<evidence type="ECO:0000313" key="2">
    <source>
        <dbReference type="EMBL" id="KGJ94945.1"/>
    </source>
</evidence>
<dbReference type="InterPro" id="IPR052340">
    <property type="entry name" value="RNase_Y/CdgJ"/>
</dbReference>
<name>A0A099KXN5_COLPS</name>
<dbReference type="PATRIC" id="fig|28229.3.peg.1798"/>
<dbReference type="SUPFAM" id="SSF109604">
    <property type="entry name" value="HD-domain/PDEase-like"/>
    <property type="match status" value="1"/>
</dbReference>
<organism evidence="2 3">
    <name type="scientific">Colwellia psychrerythraea</name>
    <name type="common">Vibrio psychroerythus</name>
    <dbReference type="NCBI Taxonomy" id="28229"/>
    <lineage>
        <taxon>Bacteria</taxon>
        <taxon>Pseudomonadati</taxon>
        <taxon>Pseudomonadota</taxon>
        <taxon>Gammaproteobacteria</taxon>
        <taxon>Alteromonadales</taxon>
        <taxon>Colwelliaceae</taxon>
        <taxon>Colwellia</taxon>
    </lineage>
</organism>
<dbReference type="PANTHER" id="PTHR33525">
    <property type="match status" value="1"/>
</dbReference>
<dbReference type="InterPro" id="IPR013976">
    <property type="entry name" value="HDOD"/>
</dbReference>
<reference evidence="2 3" key="1">
    <citation type="submission" date="2014-08" db="EMBL/GenBank/DDBJ databases">
        <title>Genomic and Phenotypic Diversity of Colwellia psychrerythraea strains from Disparate Marine Basins.</title>
        <authorList>
            <person name="Techtmann S.M."/>
            <person name="Stelling S.C."/>
            <person name="Utturkar S.M."/>
            <person name="Alshibli N."/>
            <person name="Harris A."/>
            <person name="Brown S.D."/>
            <person name="Hazen T.C."/>
        </authorList>
    </citation>
    <scope>NUCLEOTIDE SEQUENCE [LARGE SCALE GENOMIC DNA]</scope>
    <source>
        <strain evidence="2 3">GAB14E</strain>
    </source>
</reference>
<feature type="domain" description="HDOD" evidence="1">
    <location>
        <begin position="18"/>
        <end position="213"/>
    </location>
</feature>
<accession>A0A099KXN5</accession>